<feature type="transmembrane region" description="Helical" evidence="5">
    <location>
        <begin position="445"/>
        <end position="466"/>
    </location>
</feature>
<dbReference type="OrthoDB" id="5296287at2759"/>
<dbReference type="Pfam" id="PF00083">
    <property type="entry name" value="Sugar_tr"/>
    <property type="match status" value="1"/>
</dbReference>
<feature type="transmembrane region" description="Helical" evidence="5">
    <location>
        <begin position="276"/>
        <end position="297"/>
    </location>
</feature>
<dbReference type="PANTHER" id="PTHR23508:SF10">
    <property type="entry name" value="CARBOXYLIC ACID TRANSPORTER PROTEIN HOMOLOG"/>
    <property type="match status" value="1"/>
</dbReference>
<reference evidence="7 8" key="1">
    <citation type="submission" date="2015-06" db="EMBL/GenBank/DDBJ databases">
        <title>Talaromyces atroroseus IBT 11181 draft genome.</title>
        <authorList>
            <person name="Rasmussen K.B."/>
            <person name="Rasmussen S."/>
            <person name="Petersen B."/>
            <person name="Sicheritz-Ponten T."/>
            <person name="Mortensen U.H."/>
            <person name="Thrane U."/>
        </authorList>
    </citation>
    <scope>NUCLEOTIDE SEQUENCE [LARGE SCALE GENOMIC DNA]</scope>
    <source>
        <strain evidence="7 8">IBT 11181</strain>
    </source>
</reference>
<evidence type="ECO:0000256" key="5">
    <source>
        <dbReference type="SAM" id="Phobius"/>
    </source>
</evidence>
<feature type="transmembrane region" description="Helical" evidence="5">
    <location>
        <begin position="52"/>
        <end position="69"/>
    </location>
</feature>
<evidence type="ECO:0000256" key="2">
    <source>
        <dbReference type="ARBA" id="ARBA00022692"/>
    </source>
</evidence>
<dbReference type="InterPro" id="IPR005828">
    <property type="entry name" value="MFS_sugar_transport-like"/>
</dbReference>
<accession>A0A225AU21</accession>
<proteinExistence type="predicted"/>
<dbReference type="PANTHER" id="PTHR23508">
    <property type="entry name" value="CARBOXYLIC ACID TRANSPORTER PROTEIN HOMOLOG"/>
    <property type="match status" value="1"/>
</dbReference>
<dbReference type="InterPro" id="IPR036259">
    <property type="entry name" value="MFS_trans_sf"/>
</dbReference>
<feature type="transmembrane region" description="Helical" evidence="5">
    <location>
        <begin position="89"/>
        <end position="109"/>
    </location>
</feature>
<name>A0A225AU21_TALAT</name>
<feature type="transmembrane region" description="Helical" evidence="5">
    <location>
        <begin position="368"/>
        <end position="387"/>
    </location>
</feature>
<feature type="domain" description="Major facilitator superfamily (MFS) profile" evidence="6">
    <location>
        <begin position="54"/>
        <end position="471"/>
    </location>
</feature>
<dbReference type="EMBL" id="LFMY01000009">
    <property type="protein sequence ID" value="OKL58436.1"/>
    <property type="molecule type" value="Genomic_DNA"/>
</dbReference>
<dbReference type="PROSITE" id="PS50850">
    <property type="entry name" value="MFS"/>
    <property type="match status" value="1"/>
</dbReference>
<dbReference type="Gene3D" id="1.20.1250.20">
    <property type="entry name" value="MFS general substrate transporter like domains"/>
    <property type="match status" value="1"/>
</dbReference>
<feature type="transmembrane region" description="Helical" evidence="5">
    <location>
        <begin position="121"/>
        <end position="145"/>
    </location>
</feature>
<dbReference type="CDD" id="cd17316">
    <property type="entry name" value="MFS_SV2_like"/>
    <property type="match status" value="1"/>
</dbReference>
<dbReference type="Proteomes" id="UP000214365">
    <property type="component" value="Unassembled WGS sequence"/>
</dbReference>
<dbReference type="RefSeq" id="XP_020118557.1">
    <property type="nucleotide sequence ID" value="XM_020268420.1"/>
</dbReference>
<evidence type="ECO:0000259" key="6">
    <source>
        <dbReference type="PROSITE" id="PS50850"/>
    </source>
</evidence>
<evidence type="ECO:0000313" key="7">
    <source>
        <dbReference type="EMBL" id="OKL58436.1"/>
    </source>
</evidence>
<keyword evidence="4 5" id="KW-0472">Membrane</keyword>
<dbReference type="InterPro" id="IPR020846">
    <property type="entry name" value="MFS_dom"/>
</dbReference>
<evidence type="ECO:0000256" key="1">
    <source>
        <dbReference type="ARBA" id="ARBA00004141"/>
    </source>
</evidence>
<dbReference type="GO" id="GO:0005886">
    <property type="term" value="C:plasma membrane"/>
    <property type="evidence" value="ECO:0007669"/>
    <property type="project" value="TreeGrafter"/>
</dbReference>
<dbReference type="GO" id="GO:0015355">
    <property type="term" value="F:secondary active monocarboxylate transmembrane transporter activity"/>
    <property type="evidence" value="ECO:0007669"/>
    <property type="project" value="TreeGrafter"/>
</dbReference>
<feature type="transmembrane region" description="Helical" evidence="5">
    <location>
        <begin position="208"/>
        <end position="226"/>
    </location>
</feature>
<dbReference type="AlphaFoldDB" id="A0A225AU21"/>
<keyword evidence="3 5" id="KW-1133">Transmembrane helix</keyword>
<keyword evidence="2 5" id="KW-0812">Transmembrane</keyword>
<evidence type="ECO:0000256" key="4">
    <source>
        <dbReference type="ARBA" id="ARBA00023136"/>
    </source>
</evidence>
<evidence type="ECO:0000313" key="8">
    <source>
        <dbReference type="Proteomes" id="UP000214365"/>
    </source>
</evidence>
<feature type="transmembrane region" description="Helical" evidence="5">
    <location>
        <begin position="317"/>
        <end position="337"/>
    </location>
</feature>
<protein>
    <recommendedName>
        <fullName evidence="6">Major facilitator superfamily (MFS) profile domain-containing protein</fullName>
    </recommendedName>
</protein>
<comment type="subcellular location">
    <subcellularLocation>
        <location evidence="1">Membrane</location>
        <topology evidence="1">Multi-pass membrane protein</topology>
    </subcellularLocation>
</comment>
<keyword evidence="8" id="KW-1185">Reference proteome</keyword>
<organism evidence="7 8">
    <name type="scientific">Talaromyces atroroseus</name>
    <dbReference type="NCBI Taxonomy" id="1441469"/>
    <lineage>
        <taxon>Eukaryota</taxon>
        <taxon>Fungi</taxon>
        <taxon>Dikarya</taxon>
        <taxon>Ascomycota</taxon>
        <taxon>Pezizomycotina</taxon>
        <taxon>Eurotiomycetes</taxon>
        <taxon>Eurotiomycetidae</taxon>
        <taxon>Eurotiales</taxon>
        <taxon>Trichocomaceae</taxon>
        <taxon>Talaromyces</taxon>
        <taxon>Talaromyces sect. Trachyspermi</taxon>
    </lineage>
</organism>
<dbReference type="GO" id="GO:0035879">
    <property type="term" value="P:plasma membrane lactate transport"/>
    <property type="evidence" value="ECO:0007669"/>
    <property type="project" value="TreeGrafter"/>
</dbReference>
<gene>
    <name evidence="7" type="ORF">UA08_06131</name>
</gene>
<feature type="transmembrane region" description="Helical" evidence="5">
    <location>
        <begin position="344"/>
        <end position="362"/>
    </location>
</feature>
<sequence>MTNLPSQGSQRYSRKQIATYLSTRISNLAPRKGNPAPRNPFKILRQVTRAQWLMFLCGALGRGWDAFGYSTVTMTVTELSVAFDAANSAVSWAITITLMMRPIGAFIFGTCCDRYGRRWPMIVNLVCLMVLEMASGFCTSLSQFLGVRALYGVAMGGPSAAIALEDLPPDAQCILSGLFEGCTSLGTLIASSMYRALVPTTPHGWRSLFWFGAGPPVLLILLRWWLPETQHFQRLKAEREAKIQALKGGEGGGEGQHTSEFKTFVHDSVKLIRQHWVLLTYMFLLMAGFNACAHGAIDLYPTFLKNQVQMDPAHTSIITIIGNLGAFCGGITMGHVGGFAGRRLTMLCNCILGAAILPAFLLPRGRGGMVLGASVFFQHVALIGVWGPIPIHLVELAPVALRTLMVGLTYQLGNLAASPITTIETYYGEQYPLPPAADGTKRYDYGRAIAIFVAASWAYMFVFLLLGPDSDRGQGQEGVITMYLDGLESEPQSPADLEIEKGAAVVHVDELSKRSVD</sequence>
<evidence type="ECO:0000256" key="3">
    <source>
        <dbReference type="ARBA" id="ARBA00022989"/>
    </source>
</evidence>
<dbReference type="SUPFAM" id="SSF103473">
    <property type="entry name" value="MFS general substrate transporter"/>
    <property type="match status" value="1"/>
</dbReference>
<comment type="caution">
    <text evidence="7">The sequence shown here is derived from an EMBL/GenBank/DDBJ whole genome shotgun (WGS) entry which is preliminary data.</text>
</comment>
<dbReference type="GeneID" id="31005887"/>